<feature type="compositionally biased region" description="Basic and acidic residues" evidence="1">
    <location>
        <begin position="17"/>
        <end position="43"/>
    </location>
</feature>
<dbReference type="Proteomes" id="UP001158576">
    <property type="component" value="Chromosome 2"/>
</dbReference>
<organism evidence="2 3">
    <name type="scientific">Oikopleura dioica</name>
    <name type="common">Tunicate</name>
    <dbReference type="NCBI Taxonomy" id="34765"/>
    <lineage>
        <taxon>Eukaryota</taxon>
        <taxon>Metazoa</taxon>
        <taxon>Chordata</taxon>
        <taxon>Tunicata</taxon>
        <taxon>Appendicularia</taxon>
        <taxon>Copelata</taxon>
        <taxon>Oikopleuridae</taxon>
        <taxon>Oikopleura</taxon>
    </lineage>
</organism>
<evidence type="ECO:0000313" key="3">
    <source>
        <dbReference type="Proteomes" id="UP001158576"/>
    </source>
</evidence>
<sequence length="112" mass="12986">MALLEEQLKVEERIRTMRIQKEADKTARTNRDQKPSTSREKPKNPTVPSTVRSKHSKQNLTQKKTARKEPAKDDSHKSMNISFNQNDTATLLEQLTLLESALKHRQHKLLTK</sequence>
<feature type="region of interest" description="Disordered" evidence="1">
    <location>
        <begin position="17"/>
        <end position="82"/>
    </location>
</feature>
<gene>
    <name evidence="2" type="ORF">OKIOD_LOCUS13083</name>
</gene>
<evidence type="ECO:0000313" key="2">
    <source>
        <dbReference type="EMBL" id="CAG5109835.1"/>
    </source>
</evidence>
<proteinExistence type="predicted"/>
<protein>
    <submittedName>
        <fullName evidence="2">Oidioi.mRNA.OKI2018_I69.chr2.g4318.t1.cds</fullName>
    </submittedName>
</protein>
<dbReference type="EMBL" id="OU015567">
    <property type="protein sequence ID" value="CAG5109835.1"/>
    <property type="molecule type" value="Genomic_DNA"/>
</dbReference>
<feature type="compositionally biased region" description="Basic and acidic residues" evidence="1">
    <location>
        <begin position="67"/>
        <end position="77"/>
    </location>
</feature>
<accession>A0ABN7T2E3</accession>
<keyword evidence="3" id="KW-1185">Reference proteome</keyword>
<evidence type="ECO:0000256" key="1">
    <source>
        <dbReference type="SAM" id="MobiDB-lite"/>
    </source>
</evidence>
<name>A0ABN7T2E3_OIKDI</name>
<reference evidence="2 3" key="1">
    <citation type="submission" date="2021-04" db="EMBL/GenBank/DDBJ databases">
        <authorList>
            <person name="Bliznina A."/>
        </authorList>
    </citation>
    <scope>NUCLEOTIDE SEQUENCE [LARGE SCALE GENOMIC DNA]</scope>
</reference>